<dbReference type="InterPro" id="IPR033130">
    <property type="entry name" value="RNase_T2_His_AS_2"/>
</dbReference>
<feature type="non-terminal residue" evidence="3">
    <location>
        <position position="1"/>
    </location>
</feature>
<dbReference type="SUPFAM" id="SSF55895">
    <property type="entry name" value="Ribonuclease Rh-like"/>
    <property type="match status" value="1"/>
</dbReference>
<keyword evidence="4" id="KW-1185">Reference proteome</keyword>
<name>A0A4Z2DFD1_SCHJA</name>
<dbReference type="PANTHER" id="PTHR11240">
    <property type="entry name" value="RIBONUCLEASE T2"/>
    <property type="match status" value="1"/>
</dbReference>
<evidence type="ECO:0000256" key="1">
    <source>
        <dbReference type="ARBA" id="ARBA00007469"/>
    </source>
</evidence>
<dbReference type="AlphaFoldDB" id="A0A4Z2DFD1"/>
<comment type="similarity">
    <text evidence="1 2">Belongs to the RNase T2 family.</text>
</comment>
<dbReference type="InterPro" id="IPR001568">
    <property type="entry name" value="RNase_T2-like"/>
</dbReference>
<dbReference type="EMBL" id="SKCS01000153">
    <property type="protein sequence ID" value="TNN15176.1"/>
    <property type="molecule type" value="Genomic_DNA"/>
</dbReference>
<sequence length="245" mass="28120">ANNIVDCFKPHTKIQDWNAYLFSLTWPPTFCSSYNVTLPLNFTDFTIHGLWPIILPNITVNCTGTEKFNISLLQGLRPKLDVEWPSLRNLSRTESLWKHEFEKHGLCAVEDPKILNQVGYFNTSLQLRAKTDLLNEYVFACFICFHTLKRYNITPSKFMKKAYGSPVHLSCRQNRGKGSPKNHSLEEVRFCLNRSFAHIPCPNEGKCPERFYFPPFPKHRYGPDCTCSPNNPPPSESSVEKDSGS</sequence>
<dbReference type="OrthoDB" id="435754at2759"/>
<dbReference type="GO" id="GO:0005576">
    <property type="term" value="C:extracellular region"/>
    <property type="evidence" value="ECO:0007669"/>
    <property type="project" value="TreeGrafter"/>
</dbReference>
<dbReference type="PROSITE" id="PS00531">
    <property type="entry name" value="RNASE_T2_2"/>
    <property type="match status" value="1"/>
</dbReference>
<dbReference type="Proteomes" id="UP000311919">
    <property type="component" value="Unassembled WGS sequence"/>
</dbReference>
<accession>A0A4Z2DFD1</accession>
<dbReference type="PROSITE" id="PS00530">
    <property type="entry name" value="RNASE_T2_1"/>
    <property type="match status" value="1"/>
</dbReference>
<dbReference type="GO" id="GO:0033897">
    <property type="term" value="F:ribonuclease T2 activity"/>
    <property type="evidence" value="ECO:0007669"/>
    <property type="project" value="InterPro"/>
</dbReference>
<dbReference type="InterPro" id="IPR036430">
    <property type="entry name" value="RNase_T2-like_sf"/>
</dbReference>
<dbReference type="Gene3D" id="3.90.730.10">
    <property type="entry name" value="Ribonuclease T2-like"/>
    <property type="match status" value="1"/>
</dbReference>
<dbReference type="InterPro" id="IPR018188">
    <property type="entry name" value="RNase_T2_His_AS_1"/>
</dbReference>
<evidence type="ECO:0000256" key="2">
    <source>
        <dbReference type="RuleBase" id="RU004328"/>
    </source>
</evidence>
<dbReference type="GO" id="GO:0003723">
    <property type="term" value="F:RNA binding"/>
    <property type="evidence" value="ECO:0007669"/>
    <property type="project" value="InterPro"/>
</dbReference>
<organism evidence="3 4">
    <name type="scientific">Schistosoma japonicum</name>
    <name type="common">Blood fluke</name>
    <dbReference type="NCBI Taxonomy" id="6182"/>
    <lineage>
        <taxon>Eukaryota</taxon>
        <taxon>Metazoa</taxon>
        <taxon>Spiralia</taxon>
        <taxon>Lophotrochozoa</taxon>
        <taxon>Platyhelminthes</taxon>
        <taxon>Trematoda</taxon>
        <taxon>Digenea</taxon>
        <taxon>Strigeidida</taxon>
        <taxon>Schistosomatoidea</taxon>
        <taxon>Schistosomatidae</taxon>
        <taxon>Schistosoma</taxon>
    </lineage>
</organism>
<protein>
    <submittedName>
        <fullName evidence="3">Ribonuclease Oy</fullName>
    </submittedName>
</protein>
<evidence type="ECO:0000313" key="3">
    <source>
        <dbReference type="EMBL" id="TNN15176.1"/>
    </source>
</evidence>
<dbReference type="GO" id="GO:0006401">
    <property type="term" value="P:RNA catabolic process"/>
    <property type="evidence" value="ECO:0007669"/>
    <property type="project" value="TreeGrafter"/>
</dbReference>
<dbReference type="Pfam" id="PF00445">
    <property type="entry name" value="Ribonuclease_T2"/>
    <property type="match status" value="1"/>
</dbReference>
<proteinExistence type="inferred from homology"/>
<reference evidence="3 4" key="1">
    <citation type="submission" date="2019-03" db="EMBL/GenBank/DDBJ databases">
        <title>An improved genome assembly of the fluke Schistosoma japonicum.</title>
        <authorList>
            <person name="Hu W."/>
            <person name="Luo F."/>
            <person name="Yin M."/>
            <person name="Mo X."/>
            <person name="Sun C."/>
            <person name="Wu Q."/>
            <person name="Zhu B."/>
            <person name="Xiang M."/>
            <person name="Wang J."/>
            <person name="Wang Y."/>
            <person name="Zhang T."/>
            <person name="Xu B."/>
            <person name="Zheng H."/>
            <person name="Feng Z."/>
        </authorList>
    </citation>
    <scope>NUCLEOTIDE SEQUENCE [LARGE SCALE GENOMIC DNA]</scope>
    <source>
        <strain evidence="3">HuSjv2</strain>
        <tissue evidence="3">Worms</tissue>
    </source>
</reference>
<gene>
    <name evidence="3" type="ORF">EWB00_001521</name>
</gene>
<dbReference type="PANTHER" id="PTHR11240:SF22">
    <property type="entry name" value="RIBONUCLEASE T2"/>
    <property type="match status" value="1"/>
</dbReference>
<evidence type="ECO:0000313" key="4">
    <source>
        <dbReference type="Proteomes" id="UP000311919"/>
    </source>
</evidence>
<comment type="caution">
    <text evidence="3">The sequence shown here is derived from an EMBL/GenBank/DDBJ whole genome shotgun (WGS) entry which is preliminary data.</text>
</comment>